<proteinExistence type="predicted"/>
<accession>A0ABW3ARJ6</accession>
<dbReference type="InterPro" id="IPR052189">
    <property type="entry name" value="L-asp_N-monooxygenase_NS-form"/>
</dbReference>
<dbReference type="PANTHER" id="PTHR40254:SF1">
    <property type="entry name" value="BLR0577 PROTEIN"/>
    <property type="match status" value="1"/>
</dbReference>
<dbReference type="Pfam" id="PF13454">
    <property type="entry name" value="NAD_binding_9"/>
    <property type="match status" value="1"/>
</dbReference>
<dbReference type="InterPro" id="IPR038732">
    <property type="entry name" value="HpyO/CreE_NAD-binding"/>
</dbReference>
<evidence type="ECO:0000259" key="1">
    <source>
        <dbReference type="Pfam" id="PF13454"/>
    </source>
</evidence>
<evidence type="ECO:0000313" key="2">
    <source>
        <dbReference type="EMBL" id="MFD0793642.1"/>
    </source>
</evidence>
<dbReference type="PANTHER" id="PTHR40254">
    <property type="entry name" value="BLR0577 PROTEIN"/>
    <property type="match status" value="1"/>
</dbReference>
<feature type="domain" description="FAD-dependent urate hydroxylase HpyO/Asp monooxygenase CreE-like FAD/NAD(P)-binding" evidence="1">
    <location>
        <begin position="8"/>
        <end position="169"/>
    </location>
</feature>
<organism evidence="2 3">
    <name type="scientific">Mucilaginibacter litoreus</name>
    <dbReference type="NCBI Taxonomy" id="1048221"/>
    <lineage>
        <taxon>Bacteria</taxon>
        <taxon>Pseudomonadati</taxon>
        <taxon>Bacteroidota</taxon>
        <taxon>Sphingobacteriia</taxon>
        <taxon>Sphingobacteriales</taxon>
        <taxon>Sphingobacteriaceae</taxon>
        <taxon>Mucilaginibacter</taxon>
    </lineage>
</organism>
<dbReference type="InterPro" id="IPR036188">
    <property type="entry name" value="FAD/NAD-bd_sf"/>
</dbReference>
<dbReference type="RefSeq" id="WP_377113738.1">
    <property type="nucleotide sequence ID" value="NZ_JBHTHZ010000005.1"/>
</dbReference>
<dbReference type="Proteomes" id="UP001597010">
    <property type="component" value="Unassembled WGS sequence"/>
</dbReference>
<dbReference type="SUPFAM" id="SSF51905">
    <property type="entry name" value="FAD/NAD(P)-binding domain"/>
    <property type="match status" value="1"/>
</dbReference>
<evidence type="ECO:0000313" key="3">
    <source>
        <dbReference type="Proteomes" id="UP001597010"/>
    </source>
</evidence>
<reference evidence="3" key="1">
    <citation type="journal article" date="2019" name="Int. J. Syst. Evol. Microbiol.">
        <title>The Global Catalogue of Microorganisms (GCM) 10K type strain sequencing project: providing services to taxonomists for standard genome sequencing and annotation.</title>
        <authorList>
            <consortium name="The Broad Institute Genomics Platform"/>
            <consortium name="The Broad Institute Genome Sequencing Center for Infectious Disease"/>
            <person name="Wu L."/>
            <person name="Ma J."/>
        </authorList>
    </citation>
    <scope>NUCLEOTIDE SEQUENCE [LARGE SCALE GENOMIC DNA]</scope>
    <source>
        <strain evidence="3">CCUG 61484</strain>
    </source>
</reference>
<protein>
    <submittedName>
        <fullName evidence="2">FAD/NAD(P)-binding protein</fullName>
    </submittedName>
</protein>
<gene>
    <name evidence="2" type="ORF">ACFQZX_08430</name>
</gene>
<keyword evidence="3" id="KW-1185">Reference proteome</keyword>
<dbReference type="Gene3D" id="3.50.50.60">
    <property type="entry name" value="FAD/NAD(P)-binding domain"/>
    <property type="match status" value="1"/>
</dbReference>
<comment type="caution">
    <text evidence="2">The sequence shown here is derived from an EMBL/GenBank/DDBJ whole genome shotgun (WGS) entry which is preliminary data.</text>
</comment>
<dbReference type="EMBL" id="JBHTHZ010000005">
    <property type="protein sequence ID" value="MFD0793642.1"/>
    <property type="molecule type" value="Genomic_DNA"/>
</dbReference>
<sequence length="576" mass="65366">MKNISRIAIIGGGPSALFMFKRFVDTGNKNVSIQIFEKNNQVGAGMPYSTDGANDEHVTNVSSNEIPLLVTTIVDWIKTVHKDTLDKYHIDKNDFNEYKVLPRLLFGQYLSHQFKLLQAQASAAGMQFNVNYNSEVTDIIDVQDQQLVTVEVNGTERYNFDAIIICSGHNWPKANEGKIKGFFDSPYPPSKLAFECNTPVAIKGSSLTAIDALRTLSRYNGDYTKDENGILTYHLKDTSTGFKLIMHSRNGLLPAVRFHLEDPHLSKNETLTPDEIQQHREQNDGFLSLDYVFDRDFKAAFKLKRPEFYEKIKLLSIEQFVDSMMQLRESIDPFDLLKMEYDEAAQSIEQRRSVYWKEMLAILSFAMNYPAKYLSAEDMMRLQKTLMPLISVVIAFVPQSSVEEMLALHKAGLLELITVDDDSYVEPVNTGGAIYHYIDENKKQQTIYYNTYVDCVGQPHLNYEDFPYEGLINKHTITPARLKFRNADTGLAAMNSGNNKVETDGKGNYYLNVPGVVINDNFQTVDEYGAYNERVYIMAVPYIGGYNPDYSGLDFCEAASKKIIESIIKDEPAISN</sequence>
<name>A0ABW3ARJ6_9SPHI</name>